<feature type="compositionally biased region" description="Low complexity" evidence="1">
    <location>
        <begin position="1"/>
        <end position="19"/>
    </location>
</feature>
<gene>
    <name evidence="3" type="ORF">DFA_02357</name>
</gene>
<proteinExistence type="predicted"/>
<evidence type="ECO:0000313" key="4">
    <source>
        <dbReference type="Proteomes" id="UP000007797"/>
    </source>
</evidence>
<evidence type="ECO:0000256" key="1">
    <source>
        <dbReference type="SAM" id="MobiDB-lite"/>
    </source>
</evidence>
<dbReference type="OMA" id="QYVYVPQ"/>
<feature type="transmembrane region" description="Helical" evidence="2">
    <location>
        <begin position="103"/>
        <end position="124"/>
    </location>
</feature>
<name>F4PZ82_CACFS</name>
<dbReference type="KEGG" id="dfa:DFA_02357"/>
<keyword evidence="2" id="KW-0472">Membrane</keyword>
<organism evidence="3 4">
    <name type="scientific">Cavenderia fasciculata</name>
    <name type="common">Slime mold</name>
    <name type="synonym">Dictyostelium fasciculatum</name>
    <dbReference type="NCBI Taxonomy" id="261658"/>
    <lineage>
        <taxon>Eukaryota</taxon>
        <taxon>Amoebozoa</taxon>
        <taxon>Evosea</taxon>
        <taxon>Eumycetozoa</taxon>
        <taxon>Dictyostelia</taxon>
        <taxon>Acytosteliales</taxon>
        <taxon>Cavenderiaceae</taxon>
        <taxon>Cavenderia</taxon>
    </lineage>
</organism>
<dbReference type="AlphaFoldDB" id="F4PZ82"/>
<sequence>MENKNNNNNINSNHSINSIDGASTPPLNKRYDDIPSNPLHQSSASQQPQPQQQGIFIQHPSQPVQQPSSFTLDNNFLYQQFKLLEANKIAKTEQKMRKDKKNAILMFCFGWIFFPLWVGGFAFLRSPSKVARDLGISALVFFSLVSTVVIVASFLYFDFNVHNRTYNNYYNNDYNNNGYNYYSTSGNMNSFTNDFNNRRNNDFGFGDDDF</sequence>
<evidence type="ECO:0008006" key="5">
    <source>
        <dbReference type="Google" id="ProtNLM"/>
    </source>
</evidence>
<feature type="region of interest" description="Disordered" evidence="1">
    <location>
        <begin position="1"/>
        <end position="53"/>
    </location>
</feature>
<evidence type="ECO:0000313" key="3">
    <source>
        <dbReference type="EMBL" id="EGG19111.1"/>
    </source>
</evidence>
<feature type="compositionally biased region" description="Low complexity" evidence="1">
    <location>
        <begin position="41"/>
        <end position="53"/>
    </location>
</feature>
<keyword evidence="4" id="KW-1185">Reference proteome</keyword>
<keyword evidence="2" id="KW-0812">Transmembrane</keyword>
<dbReference type="Proteomes" id="UP000007797">
    <property type="component" value="Unassembled WGS sequence"/>
</dbReference>
<accession>F4PZ82</accession>
<dbReference type="GeneID" id="14871114"/>
<feature type="transmembrane region" description="Helical" evidence="2">
    <location>
        <begin position="136"/>
        <end position="157"/>
    </location>
</feature>
<evidence type="ECO:0000256" key="2">
    <source>
        <dbReference type="SAM" id="Phobius"/>
    </source>
</evidence>
<reference evidence="4" key="1">
    <citation type="journal article" date="2011" name="Genome Res.">
        <title>Phylogeny-wide analysis of social amoeba genomes highlights ancient origins for complex intercellular communication.</title>
        <authorList>
            <person name="Heidel A.J."/>
            <person name="Lawal H.M."/>
            <person name="Felder M."/>
            <person name="Schilde C."/>
            <person name="Helps N.R."/>
            <person name="Tunggal B."/>
            <person name="Rivero F."/>
            <person name="John U."/>
            <person name="Schleicher M."/>
            <person name="Eichinger L."/>
            <person name="Platzer M."/>
            <person name="Noegel A.A."/>
            <person name="Schaap P."/>
            <person name="Gloeckner G."/>
        </authorList>
    </citation>
    <scope>NUCLEOTIDE SEQUENCE [LARGE SCALE GENOMIC DNA]</scope>
    <source>
        <strain evidence="4">SH3</strain>
    </source>
</reference>
<protein>
    <recommendedName>
        <fullName evidence="5">Transmembrane protein</fullName>
    </recommendedName>
</protein>
<dbReference type="PANTHER" id="PTHR34078:SF3">
    <property type="entry name" value="TRANSMEMBRANE PROTEIN"/>
    <property type="match status" value="1"/>
</dbReference>
<dbReference type="RefSeq" id="XP_004366744.1">
    <property type="nucleotide sequence ID" value="XM_004366687.1"/>
</dbReference>
<dbReference type="PANTHER" id="PTHR34078">
    <property type="entry name" value="EXPRESSED PROTEIN"/>
    <property type="match status" value="1"/>
</dbReference>
<dbReference type="OrthoDB" id="21338at2759"/>
<keyword evidence="2" id="KW-1133">Transmembrane helix</keyword>
<dbReference type="EMBL" id="GL883016">
    <property type="protein sequence ID" value="EGG19111.1"/>
    <property type="molecule type" value="Genomic_DNA"/>
</dbReference>